<evidence type="ECO:0000313" key="3">
    <source>
        <dbReference type="Proteomes" id="UP000053558"/>
    </source>
</evidence>
<dbReference type="PANTHER" id="PTHR17630">
    <property type="entry name" value="DIENELACTONE HYDROLASE"/>
    <property type="match status" value="1"/>
</dbReference>
<accession>A0A5M3MW52</accession>
<dbReference type="Gene3D" id="3.40.50.1820">
    <property type="entry name" value="alpha/beta hydrolase"/>
    <property type="match status" value="1"/>
</dbReference>
<reference evidence="3" key="1">
    <citation type="journal article" date="2012" name="Science">
        <title>The Paleozoic origin of enzymatic lignin decomposition reconstructed from 31 fungal genomes.</title>
        <authorList>
            <person name="Floudas D."/>
            <person name="Binder M."/>
            <person name="Riley R."/>
            <person name="Barry K."/>
            <person name="Blanchette R.A."/>
            <person name="Henrissat B."/>
            <person name="Martinez A.T."/>
            <person name="Otillar R."/>
            <person name="Spatafora J.W."/>
            <person name="Yadav J.S."/>
            <person name="Aerts A."/>
            <person name="Benoit I."/>
            <person name="Boyd A."/>
            <person name="Carlson A."/>
            <person name="Copeland A."/>
            <person name="Coutinho P.M."/>
            <person name="de Vries R.P."/>
            <person name="Ferreira P."/>
            <person name="Findley K."/>
            <person name="Foster B."/>
            <person name="Gaskell J."/>
            <person name="Glotzer D."/>
            <person name="Gorecki P."/>
            <person name="Heitman J."/>
            <person name="Hesse C."/>
            <person name="Hori C."/>
            <person name="Igarashi K."/>
            <person name="Jurgens J.A."/>
            <person name="Kallen N."/>
            <person name="Kersten P."/>
            <person name="Kohler A."/>
            <person name="Kuees U."/>
            <person name="Kumar T.K.A."/>
            <person name="Kuo A."/>
            <person name="LaButti K."/>
            <person name="Larrondo L.F."/>
            <person name="Lindquist E."/>
            <person name="Ling A."/>
            <person name="Lombard V."/>
            <person name="Lucas S."/>
            <person name="Lundell T."/>
            <person name="Martin R."/>
            <person name="McLaughlin D.J."/>
            <person name="Morgenstern I."/>
            <person name="Morin E."/>
            <person name="Murat C."/>
            <person name="Nagy L.G."/>
            <person name="Nolan M."/>
            <person name="Ohm R.A."/>
            <person name="Patyshakuliyeva A."/>
            <person name="Rokas A."/>
            <person name="Ruiz-Duenas F.J."/>
            <person name="Sabat G."/>
            <person name="Salamov A."/>
            <person name="Samejima M."/>
            <person name="Schmutz J."/>
            <person name="Slot J.C."/>
            <person name="St John F."/>
            <person name="Stenlid J."/>
            <person name="Sun H."/>
            <person name="Sun S."/>
            <person name="Syed K."/>
            <person name="Tsang A."/>
            <person name="Wiebenga A."/>
            <person name="Young D."/>
            <person name="Pisabarro A."/>
            <person name="Eastwood D.C."/>
            <person name="Martin F."/>
            <person name="Cullen D."/>
            <person name="Grigoriev I.V."/>
            <person name="Hibbett D.S."/>
        </authorList>
    </citation>
    <scope>NUCLEOTIDE SEQUENCE [LARGE SCALE GENOMIC DNA]</scope>
    <source>
        <strain evidence="3">RWD-64-598 SS2</strain>
    </source>
</reference>
<feature type="domain" description="Dienelactone hydrolase" evidence="1">
    <location>
        <begin position="30"/>
        <end position="268"/>
    </location>
</feature>
<gene>
    <name evidence="2" type="ORF">CONPUDRAFT_163889</name>
</gene>
<evidence type="ECO:0000313" key="2">
    <source>
        <dbReference type="EMBL" id="EIW82821.1"/>
    </source>
</evidence>
<dbReference type="GO" id="GO:0016787">
    <property type="term" value="F:hydrolase activity"/>
    <property type="evidence" value="ECO:0007669"/>
    <property type="project" value="UniProtKB-KW"/>
</dbReference>
<dbReference type="Proteomes" id="UP000053558">
    <property type="component" value="Unassembled WGS sequence"/>
</dbReference>
<dbReference type="PANTHER" id="PTHR17630:SF44">
    <property type="entry name" value="PROTEIN AIM2"/>
    <property type="match status" value="1"/>
</dbReference>
<dbReference type="Pfam" id="PF01738">
    <property type="entry name" value="DLH"/>
    <property type="match status" value="1"/>
</dbReference>
<sequence length="270" mass="29385">MSCPNCIQGSTIPGTPTGSIQQQYDGAYFAAAPEGSTSKSAVFYLTDAFGLPLVNSKIMADQIAQKVGCDVWVPDFFQGKPLLDVNGMEARTLSVKKGGTSTFDFMKFMFARMPTLILPFYRNRPAVVDPRVSSLAERLRKEKGYEKIGAVGYCFGGSMAARLGATDAFNSVVIVHPGGLSDEQLKAIKVPTSWACAEEDPGFKPQMRANAESIFKARAGKPDFIEYEFKDYPGTAHGFAARPDLNDPDVKAGYEGALEQACNWFRNTLL</sequence>
<proteinExistence type="predicted"/>
<dbReference type="AlphaFoldDB" id="A0A5M3MW52"/>
<organism evidence="2 3">
    <name type="scientific">Coniophora puteana (strain RWD-64-598)</name>
    <name type="common">Brown rot fungus</name>
    <dbReference type="NCBI Taxonomy" id="741705"/>
    <lineage>
        <taxon>Eukaryota</taxon>
        <taxon>Fungi</taxon>
        <taxon>Dikarya</taxon>
        <taxon>Basidiomycota</taxon>
        <taxon>Agaricomycotina</taxon>
        <taxon>Agaricomycetes</taxon>
        <taxon>Agaricomycetidae</taxon>
        <taxon>Boletales</taxon>
        <taxon>Coniophorineae</taxon>
        <taxon>Coniophoraceae</taxon>
        <taxon>Coniophora</taxon>
    </lineage>
</organism>
<keyword evidence="3" id="KW-1185">Reference proteome</keyword>
<comment type="caution">
    <text evidence="2">The sequence shown here is derived from an EMBL/GenBank/DDBJ whole genome shotgun (WGS) entry which is preliminary data.</text>
</comment>
<dbReference type="EMBL" id="JH711576">
    <property type="protein sequence ID" value="EIW82821.1"/>
    <property type="molecule type" value="Genomic_DNA"/>
</dbReference>
<name>A0A5M3MW52_CONPW</name>
<dbReference type="InterPro" id="IPR029058">
    <property type="entry name" value="AB_hydrolase_fold"/>
</dbReference>
<dbReference type="OMA" id="SWACAEE"/>
<protein>
    <submittedName>
        <fullName evidence="2">Dienelactone hydrolase endo-1,3,1,4-beta-D-glucanase</fullName>
    </submittedName>
</protein>
<dbReference type="RefSeq" id="XP_007766782.1">
    <property type="nucleotide sequence ID" value="XM_007768592.1"/>
</dbReference>
<dbReference type="OrthoDB" id="10019231at2759"/>
<keyword evidence="2" id="KW-0378">Hydrolase</keyword>
<dbReference type="KEGG" id="cput:CONPUDRAFT_163889"/>
<dbReference type="GeneID" id="19205022"/>
<dbReference type="SUPFAM" id="SSF53474">
    <property type="entry name" value="alpha/beta-Hydrolases"/>
    <property type="match status" value="1"/>
</dbReference>
<dbReference type="InterPro" id="IPR002925">
    <property type="entry name" value="Dienelactn_hydro"/>
</dbReference>
<evidence type="ECO:0000259" key="1">
    <source>
        <dbReference type="Pfam" id="PF01738"/>
    </source>
</evidence>